<evidence type="ECO:0000259" key="5">
    <source>
        <dbReference type="PROSITE" id="PS50122"/>
    </source>
</evidence>
<feature type="active site" evidence="4">
    <location>
        <position position="17"/>
    </location>
</feature>
<evidence type="ECO:0000313" key="6">
    <source>
        <dbReference type="EMBL" id="GBC63399.1"/>
    </source>
</evidence>
<accession>A0A401G2D5</accession>
<dbReference type="Gene3D" id="3.40.50.180">
    <property type="entry name" value="Methylesterase CheB, C-terminal domain"/>
    <property type="match status" value="1"/>
</dbReference>
<dbReference type="GO" id="GO:0005737">
    <property type="term" value="C:cytoplasm"/>
    <property type="evidence" value="ECO:0007669"/>
    <property type="project" value="InterPro"/>
</dbReference>
<feature type="active site" evidence="4">
    <location>
        <position position="147"/>
    </location>
</feature>
<feature type="domain" description="CheB-type methylesterase" evidence="5">
    <location>
        <begin position="3"/>
        <end position="205"/>
    </location>
</feature>
<evidence type="ECO:0000256" key="3">
    <source>
        <dbReference type="ARBA" id="ARBA00048267"/>
    </source>
</evidence>
<dbReference type="InterPro" id="IPR035909">
    <property type="entry name" value="CheB_C"/>
</dbReference>
<sequence length="207" mass="21877">MGPVSSGTPPLLAIGASAGGPQALASILSHFPSAFPAITVVIQHVAAEFSDSLINWLGTRTVLPVRQAVQGTRPERGTIYVAGTDEHLIVTPEFRFVYTPEPWGIPFRPSVDVFFQSLVARRPAHPGLRKCTPTGDIAVLLSGMGQDGARGLLSLRRRGWYTIAQDEATSAVYGMPRAARALGAACAVLPVDDIGPVILSVLNRTVG</sequence>
<name>A0A401G2D5_9BACT</name>
<feature type="active site" evidence="4">
    <location>
        <position position="44"/>
    </location>
</feature>
<keyword evidence="1 4" id="KW-0378">Hydrolase</keyword>
<dbReference type="PANTHER" id="PTHR42872">
    <property type="entry name" value="PROTEIN-GLUTAMATE METHYLESTERASE/PROTEIN-GLUTAMINE GLUTAMINASE"/>
    <property type="match status" value="1"/>
</dbReference>
<evidence type="ECO:0000256" key="1">
    <source>
        <dbReference type="ARBA" id="ARBA00022801"/>
    </source>
</evidence>
<dbReference type="InterPro" id="IPR000673">
    <property type="entry name" value="Sig_transdc_resp-reg_Me-estase"/>
</dbReference>
<dbReference type="GO" id="GO:0000156">
    <property type="term" value="F:phosphorelay response regulator activity"/>
    <property type="evidence" value="ECO:0007669"/>
    <property type="project" value="InterPro"/>
</dbReference>
<dbReference type="OrthoDB" id="9793421at2"/>
<protein>
    <recommendedName>
        <fullName evidence="2">protein-glutamate methylesterase</fullName>
        <ecNumber evidence="2">3.1.1.61</ecNumber>
    </recommendedName>
</protein>
<proteinExistence type="predicted"/>
<evidence type="ECO:0000256" key="2">
    <source>
        <dbReference type="ARBA" id="ARBA00039140"/>
    </source>
</evidence>
<dbReference type="PROSITE" id="PS50122">
    <property type="entry name" value="CHEB"/>
    <property type="match status" value="1"/>
</dbReference>
<reference evidence="7" key="2">
    <citation type="submission" date="2019-01" db="EMBL/GenBank/DDBJ databases">
        <title>Genome sequence of Desulfonema ishimotonii strain Tokyo 01.</title>
        <authorList>
            <person name="Fukui M."/>
        </authorList>
    </citation>
    <scope>NUCLEOTIDE SEQUENCE [LARGE SCALE GENOMIC DNA]</scope>
    <source>
        <strain evidence="7">Tokyo 01</strain>
    </source>
</reference>
<evidence type="ECO:0000313" key="7">
    <source>
        <dbReference type="Proteomes" id="UP000288096"/>
    </source>
</evidence>
<dbReference type="AlphaFoldDB" id="A0A401G2D5"/>
<dbReference type="EMBL" id="BEXT01000001">
    <property type="protein sequence ID" value="GBC63399.1"/>
    <property type="molecule type" value="Genomic_DNA"/>
</dbReference>
<reference evidence="7" key="1">
    <citation type="submission" date="2017-11" db="EMBL/GenBank/DDBJ databases">
        <authorList>
            <person name="Watanabe M."/>
            <person name="Kojima H."/>
        </authorList>
    </citation>
    <scope>NUCLEOTIDE SEQUENCE [LARGE SCALE GENOMIC DNA]</scope>
    <source>
        <strain evidence="7">Tokyo 01</strain>
    </source>
</reference>
<comment type="caution">
    <text evidence="6">The sequence shown here is derived from an EMBL/GenBank/DDBJ whole genome shotgun (WGS) entry which is preliminary data.</text>
</comment>
<organism evidence="6 7">
    <name type="scientific">Desulfonema ishimotonii</name>
    <dbReference type="NCBI Taxonomy" id="45657"/>
    <lineage>
        <taxon>Bacteria</taxon>
        <taxon>Pseudomonadati</taxon>
        <taxon>Thermodesulfobacteriota</taxon>
        <taxon>Desulfobacteria</taxon>
        <taxon>Desulfobacterales</taxon>
        <taxon>Desulfococcaceae</taxon>
        <taxon>Desulfonema</taxon>
    </lineage>
</organism>
<dbReference type="GO" id="GO:0008984">
    <property type="term" value="F:protein-glutamate methylesterase activity"/>
    <property type="evidence" value="ECO:0007669"/>
    <property type="project" value="UniProtKB-EC"/>
</dbReference>
<dbReference type="EC" id="3.1.1.61" evidence="2"/>
<dbReference type="Proteomes" id="UP000288096">
    <property type="component" value="Unassembled WGS sequence"/>
</dbReference>
<dbReference type="SUPFAM" id="SSF52738">
    <property type="entry name" value="Methylesterase CheB, C-terminal domain"/>
    <property type="match status" value="1"/>
</dbReference>
<evidence type="ECO:0000256" key="4">
    <source>
        <dbReference type="PROSITE-ProRule" id="PRU00050"/>
    </source>
</evidence>
<keyword evidence="4" id="KW-0145">Chemotaxis</keyword>
<dbReference type="Pfam" id="PF01339">
    <property type="entry name" value="CheB_methylest"/>
    <property type="match status" value="1"/>
</dbReference>
<dbReference type="GO" id="GO:0006935">
    <property type="term" value="P:chemotaxis"/>
    <property type="evidence" value="ECO:0007669"/>
    <property type="project" value="UniProtKB-UniRule"/>
</dbReference>
<dbReference type="PANTHER" id="PTHR42872:SF6">
    <property type="entry name" value="PROTEIN-GLUTAMATE METHYLESTERASE_PROTEIN-GLUTAMINE GLUTAMINASE"/>
    <property type="match status" value="1"/>
</dbReference>
<dbReference type="RefSeq" id="WP_124330467.1">
    <property type="nucleotide sequence ID" value="NZ_BEXT01000001.1"/>
</dbReference>
<dbReference type="CDD" id="cd16432">
    <property type="entry name" value="CheB_Rec"/>
    <property type="match status" value="1"/>
</dbReference>
<keyword evidence="7" id="KW-1185">Reference proteome</keyword>
<gene>
    <name evidence="6" type="ORF">DENIS_4393</name>
</gene>
<comment type="catalytic activity">
    <reaction evidence="3">
        <text>[protein]-L-glutamate 5-O-methyl ester + H2O = L-glutamyl-[protein] + methanol + H(+)</text>
        <dbReference type="Rhea" id="RHEA:23236"/>
        <dbReference type="Rhea" id="RHEA-COMP:10208"/>
        <dbReference type="Rhea" id="RHEA-COMP:10311"/>
        <dbReference type="ChEBI" id="CHEBI:15377"/>
        <dbReference type="ChEBI" id="CHEBI:15378"/>
        <dbReference type="ChEBI" id="CHEBI:17790"/>
        <dbReference type="ChEBI" id="CHEBI:29973"/>
        <dbReference type="ChEBI" id="CHEBI:82795"/>
        <dbReference type="EC" id="3.1.1.61"/>
    </reaction>
</comment>